<dbReference type="GO" id="GO:0012505">
    <property type="term" value="C:endomembrane system"/>
    <property type="evidence" value="ECO:0007669"/>
    <property type="project" value="UniProtKB-SubCell"/>
</dbReference>
<feature type="transmembrane region" description="Helical" evidence="7">
    <location>
        <begin position="126"/>
        <end position="147"/>
    </location>
</feature>
<feature type="transmembrane region" description="Helical" evidence="7">
    <location>
        <begin position="159"/>
        <end position="181"/>
    </location>
</feature>
<comment type="similarity">
    <text evidence="6">Belongs to the DESIGUAL family.</text>
</comment>
<keyword evidence="9" id="KW-1185">Reference proteome</keyword>
<feature type="transmembrane region" description="Helical" evidence="7">
    <location>
        <begin position="32"/>
        <end position="54"/>
    </location>
</feature>
<comment type="caution">
    <text evidence="8">The sequence shown here is derived from an EMBL/GenBank/DDBJ whole genome shotgun (WGS) entry which is preliminary data.</text>
</comment>
<evidence type="ECO:0000256" key="2">
    <source>
        <dbReference type="ARBA" id="ARBA00022692"/>
    </source>
</evidence>
<gene>
    <name evidence="8" type="ORF">RND81_10G020200</name>
</gene>
<evidence type="ECO:0000313" key="8">
    <source>
        <dbReference type="EMBL" id="KAK9681681.1"/>
    </source>
</evidence>
<feature type="transmembrane region" description="Helical" evidence="7">
    <location>
        <begin position="82"/>
        <end position="105"/>
    </location>
</feature>
<dbReference type="Proteomes" id="UP001443914">
    <property type="component" value="Unassembled WGS sequence"/>
</dbReference>
<dbReference type="PANTHER" id="PTHR31769">
    <property type="entry name" value="OS07G0462200 PROTEIN-RELATED"/>
    <property type="match status" value="1"/>
</dbReference>
<dbReference type="AlphaFoldDB" id="A0AAW1HX80"/>
<sequence length="211" mass="23351">MFITLSTKHNPIYISICFEVLRMASIAMANRIVPVVCLLLIIIDIVAGILGIQAQVAQNKERYMRVWIFECREPSYEAYKLGLAACILLAIAHVIANLLGGCVCIRSRDDWDRSSPNRQIAGSSLIFSWIVLFIAFTLLVLGTVSNARSRQSCGFSHKHLFVIGGILCFIHGIFLVAYYVGSSAAKAEEEMIYKQQRPVGPYPIPATSLPA</sequence>
<evidence type="ECO:0000256" key="6">
    <source>
        <dbReference type="ARBA" id="ARBA00029467"/>
    </source>
</evidence>
<evidence type="ECO:0000256" key="1">
    <source>
        <dbReference type="ARBA" id="ARBA00004127"/>
    </source>
</evidence>
<dbReference type="Pfam" id="PF06749">
    <property type="entry name" value="DUF1218"/>
    <property type="match status" value="1"/>
</dbReference>
<dbReference type="EMBL" id="JBDFQZ010000010">
    <property type="protein sequence ID" value="KAK9681681.1"/>
    <property type="molecule type" value="Genomic_DNA"/>
</dbReference>
<keyword evidence="5 7" id="KW-0472">Membrane</keyword>
<keyword evidence="4 7" id="KW-1133">Transmembrane helix</keyword>
<evidence type="ECO:0000256" key="5">
    <source>
        <dbReference type="ARBA" id="ARBA00023136"/>
    </source>
</evidence>
<organism evidence="8 9">
    <name type="scientific">Saponaria officinalis</name>
    <name type="common">Common soapwort</name>
    <name type="synonym">Lychnis saponaria</name>
    <dbReference type="NCBI Taxonomy" id="3572"/>
    <lineage>
        <taxon>Eukaryota</taxon>
        <taxon>Viridiplantae</taxon>
        <taxon>Streptophyta</taxon>
        <taxon>Embryophyta</taxon>
        <taxon>Tracheophyta</taxon>
        <taxon>Spermatophyta</taxon>
        <taxon>Magnoliopsida</taxon>
        <taxon>eudicotyledons</taxon>
        <taxon>Gunneridae</taxon>
        <taxon>Pentapetalae</taxon>
        <taxon>Caryophyllales</taxon>
        <taxon>Caryophyllaceae</taxon>
        <taxon>Caryophylleae</taxon>
        <taxon>Saponaria</taxon>
    </lineage>
</organism>
<evidence type="ECO:0000256" key="3">
    <source>
        <dbReference type="ARBA" id="ARBA00022729"/>
    </source>
</evidence>
<dbReference type="InterPro" id="IPR052222">
    <property type="entry name" value="DESIGUAL"/>
</dbReference>
<evidence type="ECO:0000313" key="9">
    <source>
        <dbReference type="Proteomes" id="UP001443914"/>
    </source>
</evidence>
<keyword evidence="3" id="KW-0732">Signal</keyword>
<dbReference type="InterPro" id="IPR009606">
    <property type="entry name" value="DEAL/Modifying_wall_lignin1/2"/>
</dbReference>
<protein>
    <submittedName>
        <fullName evidence="8">Uncharacterized protein</fullName>
    </submittedName>
</protein>
<reference evidence="8" key="1">
    <citation type="submission" date="2024-03" db="EMBL/GenBank/DDBJ databases">
        <title>WGS assembly of Saponaria officinalis var. Norfolk2.</title>
        <authorList>
            <person name="Jenkins J."/>
            <person name="Shu S."/>
            <person name="Grimwood J."/>
            <person name="Barry K."/>
            <person name="Goodstein D."/>
            <person name="Schmutz J."/>
            <person name="Leebens-Mack J."/>
            <person name="Osbourn A."/>
        </authorList>
    </citation>
    <scope>NUCLEOTIDE SEQUENCE [LARGE SCALE GENOMIC DNA]</scope>
    <source>
        <strain evidence="8">JIC</strain>
    </source>
</reference>
<comment type="subcellular location">
    <subcellularLocation>
        <location evidence="1">Endomembrane system</location>
        <topology evidence="1">Multi-pass membrane protein</topology>
    </subcellularLocation>
</comment>
<keyword evidence="2 7" id="KW-0812">Transmembrane</keyword>
<proteinExistence type="inferred from homology"/>
<evidence type="ECO:0000256" key="7">
    <source>
        <dbReference type="SAM" id="Phobius"/>
    </source>
</evidence>
<accession>A0AAW1HX80</accession>
<evidence type="ECO:0000256" key="4">
    <source>
        <dbReference type="ARBA" id="ARBA00022989"/>
    </source>
</evidence>
<name>A0AAW1HX80_SAPOF</name>